<dbReference type="SUPFAM" id="SSF53756">
    <property type="entry name" value="UDP-Glycosyltransferase/glycogen phosphorylase"/>
    <property type="match status" value="1"/>
</dbReference>
<organism evidence="1">
    <name type="scientific">Symploca sp. SIO1C4</name>
    <dbReference type="NCBI Taxonomy" id="2607765"/>
    <lineage>
        <taxon>Bacteria</taxon>
        <taxon>Bacillati</taxon>
        <taxon>Cyanobacteriota</taxon>
        <taxon>Cyanophyceae</taxon>
        <taxon>Coleofasciculales</taxon>
        <taxon>Coleofasciculaceae</taxon>
        <taxon>Symploca</taxon>
    </lineage>
</organism>
<proteinExistence type="predicted"/>
<protein>
    <submittedName>
        <fullName evidence="1">Glycosyltransferase</fullName>
    </submittedName>
</protein>
<sequence>MNILFLTTIIPRKKRMGSEVASQCFIDALTQSGYQVSVIGYMRTDDIFELNPQEILVDKRYIETKRAKFYPLLWLILSILRGLPYSAAKYYSKAYIKIVKKLLATSKYDAVIIDHPQLGWLESLMKDKGRMITIAHNIEHEIYLDNYKNAGNFISRWIYRREAYLIKQMEDKLATTARAVWALTEHDSKYFSSLEGAAKIRVSPLPPGLDKLPDKPISKEFDIGLIGSWPWKPNQEGLQWFLQNVYPHLPTNLSIHVAGRGAQWLIEKYPNIHSRGFVPDAQEFMAQAKVVAIPILSGGGIQIKTLDAIASGSAIVATPVALRGIPDYPQTVQVAAEPEDFAKFLISVISSPATQQKFDDAFNWFTTRREQFLADIACAIKEL</sequence>
<evidence type="ECO:0000313" key="1">
    <source>
        <dbReference type="EMBL" id="NER26733.1"/>
    </source>
</evidence>
<dbReference type="Pfam" id="PF13692">
    <property type="entry name" value="Glyco_trans_1_4"/>
    <property type="match status" value="1"/>
</dbReference>
<dbReference type="Gene3D" id="3.40.50.2000">
    <property type="entry name" value="Glycogen Phosphorylase B"/>
    <property type="match status" value="2"/>
</dbReference>
<dbReference type="GO" id="GO:0016740">
    <property type="term" value="F:transferase activity"/>
    <property type="evidence" value="ECO:0007669"/>
    <property type="project" value="UniProtKB-KW"/>
</dbReference>
<gene>
    <name evidence="1" type="ORF">F6J89_03665</name>
</gene>
<dbReference type="EMBL" id="JAAHFQ010000046">
    <property type="protein sequence ID" value="NER26733.1"/>
    <property type="molecule type" value="Genomic_DNA"/>
</dbReference>
<accession>A0A6B3N5B4</accession>
<dbReference type="AlphaFoldDB" id="A0A6B3N5B4"/>
<reference evidence="1" key="1">
    <citation type="submission" date="2019-11" db="EMBL/GenBank/DDBJ databases">
        <title>Genomic insights into an expanded diversity of filamentous marine cyanobacteria reveals the extraordinary biosynthetic potential of Moorea and Okeania.</title>
        <authorList>
            <person name="Ferreira Leao T."/>
            <person name="Wang M."/>
            <person name="Moss N."/>
            <person name="Da Silva R."/>
            <person name="Sanders J."/>
            <person name="Nurk S."/>
            <person name="Gurevich A."/>
            <person name="Humphrey G."/>
            <person name="Reher R."/>
            <person name="Zhu Q."/>
            <person name="Belda-Ferre P."/>
            <person name="Glukhov E."/>
            <person name="Rex R."/>
            <person name="Dorrestein P.C."/>
            <person name="Knight R."/>
            <person name="Pevzner P."/>
            <person name="Gerwick W.H."/>
            <person name="Gerwick L."/>
        </authorList>
    </citation>
    <scope>NUCLEOTIDE SEQUENCE</scope>
    <source>
        <strain evidence="1">SIO1C4</strain>
    </source>
</reference>
<name>A0A6B3N5B4_9CYAN</name>
<keyword evidence="1" id="KW-0808">Transferase</keyword>
<comment type="caution">
    <text evidence="1">The sequence shown here is derived from an EMBL/GenBank/DDBJ whole genome shotgun (WGS) entry which is preliminary data.</text>
</comment>